<comment type="caution">
    <text evidence="1">The sequence shown here is derived from an EMBL/GenBank/DDBJ whole genome shotgun (WGS) entry which is preliminary data.</text>
</comment>
<evidence type="ECO:0000313" key="1">
    <source>
        <dbReference type="EMBL" id="GIY55940.1"/>
    </source>
</evidence>
<accession>A0AAV4UDY5</accession>
<sequence length="66" mass="7380">MSVSIVFAAGCSLMRGSSWKRFITFSPNSLYSQPDTTITFTHVFDCADVIPCVWISWKEFAIVVAL</sequence>
<keyword evidence="2" id="KW-1185">Reference proteome</keyword>
<reference evidence="1 2" key="1">
    <citation type="submission" date="2021-06" db="EMBL/GenBank/DDBJ databases">
        <title>Caerostris extrusa draft genome.</title>
        <authorList>
            <person name="Kono N."/>
            <person name="Arakawa K."/>
        </authorList>
    </citation>
    <scope>NUCLEOTIDE SEQUENCE [LARGE SCALE GENOMIC DNA]</scope>
</reference>
<name>A0AAV4UDY5_CAEEX</name>
<dbReference type="Proteomes" id="UP001054945">
    <property type="component" value="Unassembled WGS sequence"/>
</dbReference>
<organism evidence="1 2">
    <name type="scientific">Caerostris extrusa</name>
    <name type="common">Bark spider</name>
    <name type="synonym">Caerostris bankana</name>
    <dbReference type="NCBI Taxonomy" id="172846"/>
    <lineage>
        <taxon>Eukaryota</taxon>
        <taxon>Metazoa</taxon>
        <taxon>Ecdysozoa</taxon>
        <taxon>Arthropoda</taxon>
        <taxon>Chelicerata</taxon>
        <taxon>Arachnida</taxon>
        <taxon>Araneae</taxon>
        <taxon>Araneomorphae</taxon>
        <taxon>Entelegynae</taxon>
        <taxon>Araneoidea</taxon>
        <taxon>Araneidae</taxon>
        <taxon>Caerostris</taxon>
    </lineage>
</organism>
<dbReference type="AlphaFoldDB" id="A0AAV4UDY5"/>
<evidence type="ECO:0000313" key="2">
    <source>
        <dbReference type="Proteomes" id="UP001054945"/>
    </source>
</evidence>
<dbReference type="EMBL" id="BPLR01012701">
    <property type="protein sequence ID" value="GIY55940.1"/>
    <property type="molecule type" value="Genomic_DNA"/>
</dbReference>
<proteinExistence type="predicted"/>
<gene>
    <name evidence="1" type="ORF">CEXT_660651</name>
</gene>
<feature type="non-terminal residue" evidence="1">
    <location>
        <position position="66"/>
    </location>
</feature>
<protein>
    <submittedName>
        <fullName evidence="1">Uncharacterized protein</fullName>
    </submittedName>
</protein>